<dbReference type="InterPro" id="IPR013324">
    <property type="entry name" value="RNA_pol_sigma_r3/r4-like"/>
</dbReference>
<evidence type="ECO:0000256" key="3">
    <source>
        <dbReference type="ARBA" id="ARBA00023082"/>
    </source>
</evidence>
<keyword evidence="2 6" id="KW-0805">Transcription regulation</keyword>
<dbReference type="InterPro" id="IPR013325">
    <property type="entry name" value="RNA_pol_sigma_r2"/>
</dbReference>
<dbReference type="AlphaFoldDB" id="A0A2T3HJB2"/>
<evidence type="ECO:0000313" key="9">
    <source>
        <dbReference type="EMBL" id="PST82527.1"/>
    </source>
</evidence>
<gene>
    <name evidence="9" type="ORF">C7T94_07580</name>
</gene>
<dbReference type="NCBIfam" id="TIGR02937">
    <property type="entry name" value="sigma70-ECF"/>
    <property type="match status" value="1"/>
</dbReference>
<dbReference type="GO" id="GO:0016987">
    <property type="term" value="F:sigma factor activity"/>
    <property type="evidence" value="ECO:0007669"/>
    <property type="project" value="UniProtKB-KW"/>
</dbReference>
<evidence type="ECO:0000256" key="2">
    <source>
        <dbReference type="ARBA" id="ARBA00023015"/>
    </source>
</evidence>
<dbReference type="InterPro" id="IPR013249">
    <property type="entry name" value="RNA_pol_sigma70_r4_t2"/>
</dbReference>
<reference evidence="9 10" key="1">
    <citation type="submission" date="2018-03" db="EMBL/GenBank/DDBJ databases">
        <authorList>
            <person name="Keele B.F."/>
        </authorList>
    </citation>
    <scope>NUCLEOTIDE SEQUENCE [LARGE SCALE GENOMIC DNA]</scope>
    <source>
        <strain evidence="9 10">YL28-9</strain>
    </source>
</reference>
<dbReference type="InterPro" id="IPR007627">
    <property type="entry name" value="RNA_pol_sigma70_r2"/>
</dbReference>
<dbReference type="EMBL" id="PYLS01000005">
    <property type="protein sequence ID" value="PST82527.1"/>
    <property type="molecule type" value="Genomic_DNA"/>
</dbReference>
<evidence type="ECO:0000256" key="6">
    <source>
        <dbReference type="RuleBase" id="RU000716"/>
    </source>
</evidence>
<dbReference type="InterPro" id="IPR036388">
    <property type="entry name" value="WH-like_DNA-bd_sf"/>
</dbReference>
<dbReference type="SUPFAM" id="SSF88659">
    <property type="entry name" value="Sigma3 and sigma4 domains of RNA polymerase sigma factors"/>
    <property type="match status" value="1"/>
</dbReference>
<evidence type="ECO:0000259" key="7">
    <source>
        <dbReference type="Pfam" id="PF04542"/>
    </source>
</evidence>
<name>A0A2T3HJB2_9SPHI</name>
<evidence type="ECO:0000259" key="8">
    <source>
        <dbReference type="Pfam" id="PF08281"/>
    </source>
</evidence>
<dbReference type="Gene3D" id="1.10.10.10">
    <property type="entry name" value="Winged helix-like DNA-binding domain superfamily/Winged helix DNA-binding domain"/>
    <property type="match status" value="1"/>
</dbReference>
<feature type="domain" description="RNA polymerase sigma factor 70 region 4 type 2" evidence="8">
    <location>
        <begin position="109"/>
        <end position="159"/>
    </location>
</feature>
<dbReference type="InterPro" id="IPR000838">
    <property type="entry name" value="RNA_pol_sigma70_ECF_CS"/>
</dbReference>
<evidence type="ECO:0000256" key="5">
    <source>
        <dbReference type="ARBA" id="ARBA00023163"/>
    </source>
</evidence>
<dbReference type="Gene3D" id="1.10.1740.10">
    <property type="match status" value="1"/>
</dbReference>
<accession>A0A2T3HJB2</accession>
<evidence type="ECO:0000256" key="1">
    <source>
        <dbReference type="ARBA" id="ARBA00010641"/>
    </source>
</evidence>
<comment type="similarity">
    <text evidence="1 6">Belongs to the sigma-70 factor family. ECF subfamily.</text>
</comment>
<organism evidence="9 10">
    <name type="scientific">Pedobacter yulinensis</name>
    <dbReference type="NCBI Taxonomy" id="2126353"/>
    <lineage>
        <taxon>Bacteria</taxon>
        <taxon>Pseudomonadati</taxon>
        <taxon>Bacteroidota</taxon>
        <taxon>Sphingobacteriia</taxon>
        <taxon>Sphingobacteriales</taxon>
        <taxon>Sphingobacteriaceae</taxon>
        <taxon>Pedobacter</taxon>
    </lineage>
</organism>
<proteinExistence type="inferred from homology"/>
<keyword evidence="5 6" id="KW-0804">Transcription</keyword>
<dbReference type="GO" id="GO:0003677">
    <property type="term" value="F:DNA binding"/>
    <property type="evidence" value="ECO:0007669"/>
    <property type="project" value="UniProtKB-KW"/>
</dbReference>
<dbReference type="PANTHER" id="PTHR43133">
    <property type="entry name" value="RNA POLYMERASE ECF-TYPE SIGMA FACTO"/>
    <property type="match status" value="1"/>
</dbReference>
<dbReference type="PANTHER" id="PTHR43133:SF25">
    <property type="entry name" value="RNA POLYMERASE SIGMA FACTOR RFAY-RELATED"/>
    <property type="match status" value="1"/>
</dbReference>
<dbReference type="CDD" id="cd06171">
    <property type="entry name" value="Sigma70_r4"/>
    <property type="match status" value="1"/>
</dbReference>
<dbReference type="InterPro" id="IPR014284">
    <property type="entry name" value="RNA_pol_sigma-70_dom"/>
</dbReference>
<dbReference type="RefSeq" id="WP_107214787.1">
    <property type="nucleotide sequence ID" value="NZ_KZ686269.1"/>
</dbReference>
<feature type="domain" description="RNA polymerase sigma-70 region 2" evidence="7">
    <location>
        <begin position="13"/>
        <end position="75"/>
    </location>
</feature>
<dbReference type="Pfam" id="PF08281">
    <property type="entry name" value="Sigma70_r4_2"/>
    <property type="match status" value="1"/>
</dbReference>
<dbReference type="SUPFAM" id="SSF88946">
    <property type="entry name" value="Sigma2 domain of RNA polymerase sigma factors"/>
    <property type="match status" value="1"/>
</dbReference>
<dbReference type="InterPro" id="IPR039425">
    <property type="entry name" value="RNA_pol_sigma-70-like"/>
</dbReference>
<evidence type="ECO:0000256" key="4">
    <source>
        <dbReference type="ARBA" id="ARBA00023125"/>
    </source>
</evidence>
<comment type="caution">
    <text evidence="9">The sequence shown here is derived from an EMBL/GenBank/DDBJ whole genome shotgun (WGS) entry which is preliminary data.</text>
</comment>
<keyword evidence="3 6" id="KW-0731">Sigma factor</keyword>
<dbReference type="GO" id="GO:0006352">
    <property type="term" value="P:DNA-templated transcription initiation"/>
    <property type="evidence" value="ECO:0007669"/>
    <property type="project" value="InterPro"/>
</dbReference>
<dbReference type="OrthoDB" id="9803470at2"/>
<keyword evidence="10" id="KW-1185">Reference proteome</keyword>
<sequence>MKTLIFEQAVCGHRPILRNYALRLTRNLDDAEDLLQDTLIKALSYEHLYKSGTNLKAWLFTILKNTFINAYRSKAKWHGVMEVSEDLSSPQLKMSASRNSAESRFALGDVQAALDSLPDAYRIPFQRYFEGYKYHEIADELNIPLGTVKTHIFLARQQLKRQLKMYEEQFGKKTPKKSQAA</sequence>
<protein>
    <recommendedName>
        <fullName evidence="6">RNA polymerase sigma factor</fullName>
    </recommendedName>
</protein>
<evidence type="ECO:0000313" key="10">
    <source>
        <dbReference type="Proteomes" id="UP000240912"/>
    </source>
</evidence>
<dbReference type="Pfam" id="PF04542">
    <property type="entry name" value="Sigma70_r2"/>
    <property type="match status" value="1"/>
</dbReference>
<keyword evidence="4 6" id="KW-0238">DNA-binding</keyword>
<dbReference type="PROSITE" id="PS01063">
    <property type="entry name" value="SIGMA70_ECF"/>
    <property type="match status" value="1"/>
</dbReference>
<dbReference type="Proteomes" id="UP000240912">
    <property type="component" value="Unassembled WGS sequence"/>
</dbReference>